<dbReference type="AlphaFoldDB" id="A0A835WNI6"/>
<organism evidence="1 2">
    <name type="scientific">Chlamydomonas schloesseri</name>
    <dbReference type="NCBI Taxonomy" id="2026947"/>
    <lineage>
        <taxon>Eukaryota</taxon>
        <taxon>Viridiplantae</taxon>
        <taxon>Chlorophyta</taxon>
        <taxon>core chlorophytes</taxon>
        <taxon>Chlorophyceae</taxon>
        <taxon>CS clade</taxon>
        <taxon>Chlamydomonadales</taxon>
        <taxon>Chlamydomonadaceae</taxon>
        <taxon>Chlamydomonas</taxon>
    </lineage>
</organism>
<dbReference type="Proteomes" id="UP000613740">
    <property type="component" value="Unassembled WGS sequence"/>
</dbReference>
<proteinExistence type="predicted"/>
<dbReference type="PANTHER" id="PTHR35550">
    <property type="match status" value="1"/>
</dbReference>
<name>A0A835WNI6_9CHLO</name>
<evidence type="ECO:0008006" key="3">
    <source>
        <dbReference type="Google" id="ProtNLM"/>
    </source>
</evidence>
<keyword evidence="2" id="KW-1185">Reference proteome</keyword>
<accession>A0A835WNI6</accession>
<sequence length="192" mass="21214">MAVCMRSSTSAVQKHSSTTRAVAQLRPRVQRTPFVAQAFFGSKAKAAPKAAPKRETLAPEPSFNLQLGLLGLAGVSGYAENYGLAGFLGLLGVFLTIQATRIRFVFDDTGLEVLRAGKESENVIVGGRNRWEYSSFINWEFWFPGFPVLVYFKENQTNPEGQVHFFPIIFNGKQLYEAMVERCGPSKTSGPK</sequence>
<comment type="caution">
    <text evidence="1">The sequence shown here is derived from an EMBL/GenBank/DDBJ whole genome shotgun (WGS) entry which is preliminary data.</text>
</comment>
<dbReference type="Pfam" id="PF11317">
    <property type="entry name" value="DUF3119"/>
    <property type="match status" value="1"/>
</dbReference>
<dbReference type="InterPro" id="IPR021467">
    <property type="entry name" value="DUF3119"/>
</dbReference>
<dbReference type="EMBL" id="JAEHOD010000011">
    <property type="protein sequence ID" value="KAG2450499.1"/>
    <property type="molecule type" value="Genomic_DNA"/>
</dbReference>
<evidence type="ECO:0000313" key="1">
    <source>
        <dbReference type="EMBL" id="KAG2450499.1"/>
    </source>
</evidence>
<reference evidence="1" key="1">
    <citation type="journal article" date="2020" name="bioRxiv">
        <title>Comparative genomics of Chlamydomonas.</title>
        <authorList>
            <person name="Craig R.J."/>
            <person name="Hasan A.R."/>
            <person name="Ness R.W."/>
            <person name="Keightley P.D."/>
        </authorList>
    </citation>
    <scope>NUCLEOTIDE SEQUENCE</scope>
    <source>
        <strain evidence="1">CCAP 11/173</strain>
    </source>
</reference>
<protein>
    <recommendedName>
        <fullName evidence="3">DUF3119 family protein</fullName>
    </recommendedName>
</protein>
<evidence type="ECO:0000313" key="2">
    <source>
        <dbReference type="Proteomes" id="UP000613740"/>
    </source>
</evidence>
<dbReference type="PANTHER" id="PTHR35550:SF2">
    <property type="entry name" value="OS05G0401200 PROTEIN"/>
    <property type="match status" value="1"/>
</dbReference>
<gene>
    <name evidence="1" type="ORF">HYH02_005000</name>
</gene>
<dbReference type="OrthoDB" id="1921626at2759"/>